<dbReference type="InterPro" id="IPR036709">
    <property type="entry name" value="Autotransporte_beta_dom_sf"/>
</dbReference>
<keyword evidence="2" id="KW-0732">Signal</keyword>
<feature type="domain" description="Autotransporter" evidence="3">
    <location>
        <begin position="442"/>
        <end position="719"/>
    </location>
</feature>
<feature type="signal peptide" evidence="2">
    <location>
        <begin position="1"/>
        <end position="29"/>
    </location>
</feature>
<organism evidence="4 5">
    <name type="scientific">Thalassospira xiamenensis</name>
    <dbReference type="NCBI Taxonomy" id="220697"/>
    <lineage>
        <taxon>Bacteria</taxon>
        <taxon>Pseudomonadati</taxon>
        <taxon>Pseudomonadota</taxon>
        <taxon>Alphaproteobacteria</taxon>
        <taxon>Rhodospirillales</taxon>
        <taxon>Thalassospiraceae</taxon>
        <taxon>Thalassospira</taxon>
    </lineage>
</organism>
<feature type="region of interest" description="Disordered" evidence="1">
    <location>
        <begin position="191"/>
        <end position="212"/>
    </location>
</feature>
<dbReference type="PROSITE" id="PS51208">
    <property type="entry name" value="AUTOTRANSPORTER"/>
    <property type="match status" value="1"/>
</dbReference>
<comment type="caution">
    <text evidence="4">The sequence shown here is derived from an EMBL/GenBank/DDBJ whole genome shotgun (WGS) entry which is preliminary data.</text>
</comment>
<feature type="compositionally biased region" description="Low complexity" evidence="1">
    <location>
        <begin position="197"/>
        <end position="212"/>
    </location>
</feature>
<dbReference type="Pfam" id="PF03797">
    <property type="entry name" value="Autotransporter"/>
    <property type="match status" value="1"/>
</dbReference>
<evidence type="ECO:0000259" key="3">
    <source>
        <dbReference type="PROSITE" id="PS51208"/>
    </source>
</evidence>
<dbReference type="RefSeq" id="WP_063093810.1">
    <property type="nucleotide sequence ID" value="NZ_DFMA01000002.1"/>
</dbReference>
<dbReference type="Gene3D" id="2.40.128.130">
    <property type="entry name" value="Autotransporter beta-domain"/>
    <property type="match status" value="1"/>
</dbReference>
<evidence type="ECO:0000256" key="1">
    <source>
        <dbReference type="SAM" id="MobiDB-lite"/>
    </source>
</evidence>
<dbReference type="InterPro" id="IPR005546">
    <property type="entry name" value="Autotransporte_beta"/>
</dbReference>
<sequence length="719" mass="72551">MAKGFRLLRRRVVPLAFVGAALSGHAAQAADFTVSGGVTDTVAKTLSVGETGLIEQGGVLNVTTPANSAAITVSADGVRVTNNGTITTVGGGRVGIFGDGGARNAQFVNNGTIRTDAASGYGMASFGPGSKFFNNGTLTTGGANAHAINGTGTNSTLVNNGTLTTSGDGSYGLNSANANSTLVNSGTITTSGTDSYGIGSTNSGSTLSNSGTITTSGLRSRGMYADGNGVTAVNSGTITTSGSDGEGMRSDGNNSTLVNSGAITSTNADGIRSVGSGNTLTVSDGGTVTVSGAGLAGIRSTGANGTINVSGKVIATGSATEAIVGSSNQTLNIKPGATIVGTINLGAGTNVVNIDTSAGARSSTLSISNAGTVNTSAGGEGLVRQSGSTVVIADPTGLAANRAALGTTAAGIHQAVSQQLARSNKPQSVVVAASELEPGMLYAPQMPFVWGHVFGGYKKRGDDGANLGYRSRVGGVIGGYEKPIDDHSIGVFGGASVAGMKTDEASVESDSNGFFVGGYGEYVVGDWAIDGALVVGYQRHQDKRLVVDNLTGEETAQSDYNSVYISPSLAVVRSIDIGGGIELRPSAEVNYTYGYYGEYTETGTTSSNLRVKGHGVDVINGRLQLAARQALADGRGEMELRGGMKYSYFGRDSVDVGLGNGPVLRYQGTGDTSSYGGYVGGNMRYDVDRRMTVVADMELGLATGDERTASGYLGLEYRF</sequence>
<dbReference type="SMART" id="SM00869">
    <property type="entry name" value="Autotransporter"/>
    <property type="match status" value="1"/>
</dbReference>
<dbReference type="SUPFAM" id="SSF103515">
    <property type="entry name" value="Autotransporter"/>
    <property type="match status" value="1"/>
</dbReference>
<dbReference type="EMBL" id="LPXL01000030">
    <property type="protein sequence ID" value="KZD02994.1"/>
    <property type="molecule type" value="Genomic_DNA"/>
</dbReference>
<protein>
    <recommendedName>
        <fullName evidence="3">Autotransporter domain-containing protein</fullName>
    </recommendedName>
</protein>
<gene>
    <name evidence="4" type="ORF">AUP40_19095</name>
</gene>
<dbReference type="Proteomes" id="UP000076167">
    <property type="component" value="Unassembled WGS sequence"/>
</dbReference>
<evidence type="ECO:0000256" key="2">
    <source>
        <dbReference type="SAM" id="SignalP"/>
    </source>
</evidence>
<accession>A0ABR5Y1L3</accession>
<evidence type="ECO:0000313" key="5">
    <source>
        <dbReference type="Proteomes" id="UP000076167"/>
    </source>
</evidence>
<proteinExistence type="predicted"/>
<name>A0ABR5Y1L3_9PROT</name>
<reference evidence="4 5" key="1">
    <citation type="submission" date="2015-12" db="EMBL/GenBank/DDBJ databases">
        <title>Genome sequence of Thalassospira xiamenensis MCCC 1A03005.</title>
        <authorList>
            <person name="Lu L."/>
            <person name="Lai Q."/>
            <person name="Shao Z."/>
            <person name="Qian P."/>
        </authorList>
    </citation>
    <scope>NUCLEOTIDE SEQUENCE [LARGE SCALE GENOMIC DNA]</scope>
    <source>
        <strain evidence="4 5">MCCC 1A03005</strain>
    </source>
</reference>
<feature type="region of interest" description="Disordered" evidence="1">
    <location>
        <begin position="235"/>
        <end position="254"/>
    </location>
</feature>
<evidence type="ECO:0000313" key="4">
    <source>
        <dbReference type="EMBL" id="KZD02994.1"/>
    </source>
</evidence>
<keyword evidence="5" id="KW-1185">Reference proteome</keyword>
<feature type="chain" id="PRO_5047012355" description="Autotransporter domain-containing protein" evidence="2">
    <location>
        <begin position="30"/>
        <end position="719"/>
    </location>
</feature>